<dbReference type="PANTHER" id="PTHR30483">
    <property type="entry name" value="LEUCINE-SPECIFIC-BINDING PROTEIN"/>
    <property type="match status" value="1"/>
</dbReference>
<dbReference type="Pfam" id="PF13458">
    <property type="entry name" value="Peripla_BP_6"/>
    <property type="match status" value="1"/>
</dbReference>
<feature type="signal peptide" evidence="3">
    <location>
        <begin position="1"/>
        <end position="25"/>
    </location>
</feature>
<dbReference type="EMBL" id="JBHTMK010000031">
    <property type="protein sequence ID" value="MFD1368183.1"/>
    <property type="molecule type" value="Genomic_DNA"/>
</dbReference>
<dbReference type="PANTHER" id="PTHR30483:SF6">
    <property type="entry name" value="PERIPLASMIC BINDING PROTEIN OF ABC TRANSPORTER FOR NATURAL AMINO ACIDS"/>
    <property type="match status" value="1"/>
</dbReference>
<evidence type="ECO:0000313" key="6">
    <source>
        <dbReference type="Proteomes" id="UP001597183"/>
    </source>
</evidence>
<keyword evidence="2 3" id="KW-0732">Signal</keyword>
<evidence type="ECO:0000256" key="3">
    <source>
        <dbReference type="SAM" id="SignalP"/>
    </source>
</evidence>
<evidence type="ECO:0000256" key="2">
    <source>
        <dbReference type="ARBA" id="ARBA00022729"/>
    </source>
</evidence>
<accession>A0ABW4ACB6</accession>
<keyword evidence="6" id="KW-1185">Reference proteome</keyword>
<dbReference type="SUPFAM" id="SSF53822">
    <property type="entry name" value="Periplasmic binding protein-like I"/>
    <property type="match status" value="1"/>
</dbReference>
<evidence type="ECO:0000259" key="4">
    <source>
        <dbReference type="Pfam" id="PF13458"/>
    </source>
</evidence>
<sequence>MIRRNFAWRGVAVLGAACLALGACSNDGETPETGSSSAPAAAGGDGVFKVGTLLPQTGSLAFLGPPEFAGVDLAVKEINAAGGVLGKDAVVSDTDSGDTSTDIASQSVNKLLAEKVDVIIGAASSSVSLSVIDKITGAGVVQISPANTSDKFTTYNDKGLYFRTAPPDTLQGRVLGDLVVADGNATVGLLVLQDAYGTGLAKSVRAAVESGGGQVVAEEVYDPKAADFSAEIGKIKEANPAAIVLIGFDETKKIVPKLVEVGLTAKAKKWYFVDGNLSNYGKEFPNGTFEGAKGTLPGAKTSEDFQKKLLEVDPALKDFSYSAESYDATILAALAAEAAKSDAPGDYSKQLAAVSKGGEKCTSYQACKDLVTAGKDIDYDGVSGPVEFNDAGDPSEATIGIYQYGNDNTYKNISYQPGKI</sequence>
<name>A0ABW4ACB6_9ACTN</name>
<comment type="similarity">
    <text evidence="1">Belongs to the leucine-binding protein family.</text>
</comment>
<dbReference type="InterPro" id="IPR051010">
    <property type="entry name" value="BCAA_transport"/>
</dbReference>
<feature type="domain" description="Leucine-binding protein" evidence="4">
    <location>
        <begin position="49"/>
        <end position="353"/>
    </location>
</feature>
<dbReference type="InterPro" id="IPR028081">
    <property type="entry name" value="Leu-bd"/>
</dbReference>
<dbReference type="InterPro" id="IPR028082">
    <property type="entry name" value="Peripla_BP_I"/>
</dbReference>
<feature type="chain" id="PRO_5045575908" evidence="3">
    <location>
        <begin position="26"/>
        <end position="420"/>
    </location>
</feature>
<dbReference type="RefSeq" id="WP_317787574.1">
    <property type="nucleotide sequence ID" value="NZ_AP028461.1"/>
</dbReference>
<proteinExistence type="inferred from homology"/>
<dbReference type="PROSITE" id="PS51257">
    <property type="entry name" value="PROKAR_LIPOPROTEIN"/>
    <property type="match status" value="1"/>
</dbReference>
<dbReference type="Proteomes" id="UP001597183">
    <property type="component" value="Unassembled WGS sequence"/>
</dbReference>
<gene>
    <name evidence="5" type="ORF">ACFQ5G_22755</name>
</gene>
<evidence type="ECO:0000256" key="1">
    <source>
        <dbReference type="ARBA" id="ARBA00010062"/>
    </source>
</evidence>
<organism evidence="5 6">
    <name type="scientific">Actinoplanes sichuanensis</name>
    <dbReference type="NCBI Taxonomy" id="512349"/>
    <lineage>
        <taxon>Bacteria</taxon>
        <taxon>Bacillati</taxon>
        <taxon>Actinomycetota</taxon>
        <taxon>Actinomycetes</taxon>
        <taxon>Micromonosporales</taxon>
        <taxon>Micromonosporaceae</taxon>
        <taxon>Actinoplanes</taxon>
    </lineage>
</organism>
<comment type="caution">
    <text evidence="5">The sequence shown here is derived from an EMBL/GenBank/DDBJ whole genome shotgun (WGS) entry which is preliminary data.</text>
</comment>
<dbReference type="Gene3D" id="3.40.50.2300">
    <property type="match status" value="3"/>
</dbReference>
<protein>
    <submittedName>
        <fullName evidence="5">ABC transporter substrate-binding protein</fullName>
    </submittedName>
</protein>
<dbReference type="CDD" id="cd06346">
    <property type="entry name" value="PBP1_ABC_ligand_binding-like"/>
    <property type="match status" value="1"/>
</dbReference>
<evidence type="ECO:0000313" key="5">
    <source>
        <dbReference type="EMBL" id="MFD1368183.1"/>
    </source>
</evidence>
<reference evidence="6" key="1">
    <citation type="journal article" date="2019" name="Int. J. Syst. Evol. Microbiol.">
        <title>The Global Catalogue of Microorganisms (GCM) 10K type strain sequencing project: providing services to taxonomists for standard genome sequencing and annotation.</title>
        <authorList>
            <consortium name="The Broad Institute Genomics Platform"/>
            <consortium name="The Broad Institute Genome Sequencing Center for Infectious Disease"/>
            <person name="Wu L."/>
            <person name="Ma J."/>
        </authorList>
    </citation>
    <scope>NUCLEOTIDE SEQUENCE [LARGE SCALE GENOMIC DNA]</scope>
    <source>
        <strain evidence="6">CCM 7526</strain>
    </source>
</reference>